<dbReference type="AlphaFoldDB" id="A0A1I7S6N7"/>
<name>A0A1I7S6N7_BURXY</name>
<feature type="coiled-coil region" evidence="1">
    <location>
        <begin position="6"/>
        <end position="33"/>
    </location>
</feature>
<evidence type="ECO:0000256" key="1">
    <source>
        <dbReference type="SAM" id="Coils"/>
    </source>
</evidence>
<feature type="region of interest" description="Disordered" evidence="2">
    <location>
        <begin position="63"/>
        <end position="114"/>
    </location>
</feature>
<dbReference type="SMR" id="A0A1I7S6N7"/>
<gene>
    <name evidence="3" type="ORF">BXYJ_LOCUS10695</name>
</gene>
<evidence type="ECO:0000313" key="7">
    <source>
        <dbReference type="WBParaSite" id="BXY_0867500.1"/>
    </source>
</evidence>
<protein>
    <submittedName>
        <fullName evidence="3">(pine wood nematode) hypothetical protein</fullName>
    </submittedName>
</protein>
<keyword evidence="6" id="KW-1185">Reference proteome</keyword>
<proteinExistence type="predicted"/>
<reference evidence="4" key="2">
    <citation type="submission" date="2020-08" db="EMBL/GenBank/DDBJ databases">
        <authorList>
            <person name="Kikuchi T."/>
        </authorList>
    </citation>
    <scope>NUCLEOTIDE SEQUENCE</scope>
    <source>
        <strain evidence="3">Ka4C1</strain>
    </source>
</reference>
<dbReference type="Proteomes" id="UP000659654">
    <property type="component" value="Unassembled WGS sequence"/>
</dbReference>
<dbReference type="EMBL" id="CAJFDI010000005">
    <property type="protein sequence ID" value="CAD5229854.1"/>
    <property type="molecule type" value="Genomic_DNA"/>
</dbReference>
<sequence>MGDAEAVNDVQKLREIQDEIDALDQKANDRERNRQGKLAAVTLINHKRREEMRRNFLDPSKIQFDTNREDDPFTRKSNKAKVVAGGSKKPKEEAAPKEAEAPAPAPAPLVKPIERKPEFKFNPLLMKPQRTSHLAKHLDVEIDIDI</sequence>
<feature type="compositionally biased region" description="Basic and acidic residues" evidence="2">
    <location>
        <begin position="89"/>
        <end position="100"/>
    </location>
</feature>
<dbReference type="Proteomes" id="UP000582659">
    <property type="component" value="Unassembled WGS sequence"/>
</dbReference>
<dbReference type="OrthoDB" id="166375at2759"/>
<accession>A0A1I7S6N7</accession>
<organism evidence="5 7">
    <name type="scientific">Bursaphelenchus xylophilus</name>
    <name type="common">Pinewood nematode worm</name>
    <name type="synonym">Aphelenchoides xylophilus</name>
    <dbReference type="NCBI Taxonomy" id="6326"/>
    <lineage>
        <taxon>Eukaryota</taxon>
        <taxon>Metazoa</taxon>
        <taxon>Ecdysozoa</taxon>
        <taxon>Nematoda</taxon>
        <taxon>Chromadorea</taxon>
        <taxon>Rhabditida</taxon>
        <taxon>Tylenchina</taxon>
        <taxon>Tylenchomorpha</taxon>
        <taxon>Aphelenchoidea</taxon>
        <taxon>Aphelenchoididae</taxon>
        <taxon>Bursaphelenchus</taxon>
    </lineage>
</organism>
<evidence type="ECO:0000313" key="4">
    <source>
        <dbReference type="EMBL" id="CAG9120614.1"/>
    </source>
</evidence>
<keyword evidence="1" id="KW-0175">Coiled coil</keyword>
<dbReference type="EMBL" id="CAJFCV020000005">
    <property type="protein sequence ID" value="CAG9120614.1"/>
    <property type="molecule type" value="Genomic_DNA"/>
</dbReference>
<dbReference type="Proteomes" id="UP000095284">
    <property type="component" value="Unplaced"/>
</dbReference>
<dbReference type="WBParaSite" id="BXY_0867500.1">
    <property type="protein sequence ID" value="BXY_0867500.1"/>
    <property type="gene ID" value="BXY_0867500"/>
</dbReference>
<reference evidence="7" key="1">
    <citation type="submission" date="2016-11" db="UniProtKB">
        <authorList>
            <consortium name="WormBaseParasite"/>
        </authorList>
    </citation>
    <scope>IDENTIFICATION</scope>
</reference>
<evidence type="ECO:0000313" key="3">
    <source>
        <dbReference type="EMBL" id="CAD5229854.1"/>
    </source>
</evidence>
<evidence type="ECO:0000313" key="6">
    <source>
        <dbReference type="Proteomes" id="UP000659654"/>
    </source>
</evidence>
<evidence type="ECO:0000256" key="2">
    <source>
        <dbReference type="SAM" id="MobiDB-lite"/>
    </source>
</evidence>
<evidence type="ECO:0000313" key="5">
    <source>
        <dbReference type="Proteomes" id="UP000095284"/>
    </source>
</evidence>